<evidence type="ECO:0000256" key="3">
    <source>
        <dbReference type="ARBA" id="ARBA00022448"/>
    </source>
</evidence>
<accession>A0A7W8BY02</accession>
<feature type="transmembrane region" description="Helical" evidence="10">
    <location>
        <begin position="309"/>
        <end position="332"/>
    </location>
</feature>
<dbReference type="Gene3D" id="1.10.3370.10">
    <property type="entry name" value="SecY subunit domain"/>
    <property type="match status" value="1"/>
</dbReference>
<comment type="similarity">
    <text evidence="2 10 11">Belongs to the SecY/SEC61-alpha family.</text>
</comment>
<dbReference type="GO" id="GO:0005886">
    <property type="term" value="C:plasma membrane"/>
    <property type="evidence" value="ECO:0007669"/>
    <property type="project" value="UniProtKB-SubCell"/>
</dbReference>
<dbReference type="InterPro" id="IPR026593">
    <property type="entry name" value="SecY"/>
</dbReference>
<dbReference type="FunFam" id="1.10.3370.10:FF:000001">
    <property type="entry name" value="Preprotein translocase subunit SecY"/>
    <property type="match status" value="1"/>
</dbReference>
<comment type="subunit">
    <text evidence="10">Component of the Sec protein translocase complex. Heterotrimer consisting of SecY, SecE and SecG subunits. The heterotrimers can form oligomers, although 1 heterotrimer is thought to be able to translocate proteins. Interacts with the ribosome. Interacts with SecDF, and other proteins may be involved. Interacts with SecA.</text>
</comment>
<feature type="transmembrane region" description="Helical" evidence="10">
    <location>
        <begin position="186"/>
        <end position="209"/>
    </location>
</feature>
<comment type="function">
    <text evidence="10">The central subunit of the protein translocation channel SecYEG. Consists of two halves formed by TMs 1-5 and 6-10. These two domains form a lateral gate at the front which open onto the bilayer between TMs 2 and 7, and are clamped together by SecE at the back. The channel is closed by both a pore ring composed of hydrophobic SecY resides and a short helix (helix 2A) on the extracellular side of the membrane which forms a plug. The plug probably moves laterally to allow the channel to open. The ring and the pore may move independently.</text>
</comment>
<dbReference type="InterPro" id="IPR002208">
    <property type="entry name" value="SecY/SEC61-alpha"/>
</dbReference>
<feature type="transmembrane region" description="Helical" evidence="10">
    <location>
        <begin position="264"/>
        <end position="289"/>
    </location>
</feature>
<dbReference type="Pfam" id="PF00344">
    <property type="entry name" value="SecY"/>
    <property type="match status" value="1"/>
</dbReference>
<keyword evidence="8 10" id="KW-0472">Membrane</keyword>
<feature type="transmembrane region" description="Helical" evidence="10">
    <location>
        <begin position="155"/>
        <end position="174"/>
    </location>
</feature>
<evidence type="ECO:0000313" key="13">
    <source>
        <dbReference type="Proteomes" id="UP000539075"/>
    </source>
</evidence>
<evidence type="ECO:0000256" key="7">
    <source>
        <dbReference type="ARBA" id="ARBA00023010"/>
    </source>
</evidence>
<gene>
    <name evidence="10" type="primary">secY</name>
    <name evidence="12" type="ORF">HNQ38_000078</name>
</gene>
<evidence type="ECO:0000256" key="2">
    <source>
        <dbReference type="ARBA" id="ARBA00005751"/>
    </source>
</evidence>
<dbReference type="HAMAP" id="MF_01465">
    <property type="entry name" value="SecY"/>
    <property type="match status" value="1"/>
</dbReference>
<keyword evidence="6 10" id="KW-1133">Transmembrane helix</keyword>
<keyword evidence="13" id="KW-1185">Reference proteome</keyword>
<dbReference type="InterPro" id="IPR023201">
    <property type="entry name" value="SecY_dom_sf"/>
</dbReference>
<protein>
    <recommendedName>
        <fullName evidence="9 10">Protein translocase subunit SecY</fullName>
    </recommendedName>
</protein>
<dbReference type="GO" id="GO:0006605">
    <property type="term" value="P:protein targeting"/>
    <property type="evidence" value="ECO:0007669"/>
    <property type="project" value="UniProtKB-UniRule"/>
</dbReference>
<keyword evidence="10" id="KW-1003">Cell membrane</keyword>
<evidence type="ECO:0000256" key="6">
    <source>
        <dbReference type="ARBA" id="ARBA00022989"/>
    </source>
</evidence>
<comment type="caution">
    <text evidence="10">Lacks conserved residue(s) required for the propagation of feature annotation.</text>
</comment>
<feature type="transmembrane region" description="Helical" evidence="10">
    <location>
        <begin position="116"/>
        <end position="135"/>
    </location>
</feature>
<dbReference type="GO" id="GO:0043952">
    <property type="term" value="P:protein transport by the Sec complex"/>
    <property type="evidence" value="ECO:0007669"/>
    <property type="project" value="UniProtKB-UniRule"/>
</dbReference>
<organism evidence="12 13">
    <name type="scientific">Desulfovibrio intestinalis</name>
    <dbReference type="NCBI Taxonomy" id="58621"/>
    <lineage>
        <taxon>Bacteria</taxon>
        <taxon>Pseudomonadati</taxon>
        <taxon>Thermodesulfobacteriota</taxon>
        <taxon>Desulfovibrionia</taxon>
        <taxon>Desulfovibrionales</taxon>
        <taxon>Desulfovibrionaceae</taxon>
        <taxon>Desulfovibrio</taxon>
    </lineage>
</organism>
<evidence type="ECO:0000256" key="11">
    <source>
        <dbReference type="RuleBase" id="RU004349"/>
    </source>
</evidence>
<keyword evidence="3 10" id="KW-0813">Transport</keyword>
<evidence type="ECO:0000256" key="5">
    <source>
        <dbReference type="ARBA" id="ARBA00022927"/>
    </source>
</evidence>
<dbReference type="GO" id="GO:0065002">
    <property type="term" value="P:intracellular protein transmembrane transport"/>
    <property type="evidence" value="ECO:0007669"/>
    <property type="project" value="UniProtKB-UniRule"/>
</dbReference>
<dbReference type="PIRSF" id="PIRSF004557">
    <property type="entry name" value="SecY"/>
    <property type="match status" value="1"/>
</dbReference>
<reference evidence="12 13" key="1">
    <citation type="submission" date="2020-08" db="EMBL/GenBank/DDBJ databases">
        <title>Genomic Encyclopedia of Type Strains, Phase IV (KMG-IV): sequencing the most valuable type-strain genomes for metagenomic binning, comparative biology and taxonomic classification.</title>
        <authorList>
            <person name="Goeker M."/>
        </authorList>
    </citation>
    <scope>NUCLEOTIDE SEQUENCE [LARGE SCALE GENOMIC DNA]</scope>
    <source>
        <strain evidence="12 13">DSM 11275</strain>
    </source>
</reference>
<evidence type="ECO:0000256" key="8">
    <source>
        <dbReference type="ARBA" id="ARBA00023136"/>
    </source>
</evidence>
<evidence type="ECO:0000256" key="9">
    <source>
        <dbReference type="ARBA" id="ARBA00039733"/>
    </source>
</evidence>
<keyword evidence="5 10" id="KW-0653">Protein transport</keyword>
<dbReference type="Proteomes" id="UP000539075">
    <property type="component" value="Unassembled WGS sequence"/>
</dbReference>
<feature type="transmembrane region" description="Helical" evidence="10">
    <location>
        <begin position="364"/>
        <end position="386"/>
    </location>
</feature>
<dbReference type="PROSITE" id="PS00756">
    <property type="entry name" value="SECY_2"/>
    <property type="match status" value="1"/>
</dbReference>
<comment type="caution">
    <text evidence="12">The sequence shown here is derived from an EMBL/GenBank/DDBJ whole genome shotgun (WGS) entry which is preliminary data.</text>
</comment>
<dbReference type="EMBL" id="JACHGO010000001">
    <property type="protein sequence ID" value="MBB5142015.1"/>
    <property type="molecule type" value="Genomic_DNA"/>
</dbReference>
<comment type="subcellular location">
    <subcellularLocation>
        <location evidence="10">Cell membrane</location>
        <topology evidence="10">Multi-pass membrane protein</topology>
    </subcellularLocation>
    <subcellularLocation>
        <location evidence="1">Membrane</location>
        <topology evidence="1">Multi-pass membrane protein</topology>
    </subcellularLocation>
</comment>
<dbReference type="AlphaFoldDB" id="A0A7W8BY02"/>
<name>A0A7W8BY02_9BACT</name>
<keyword evidence="7 10" id="KW-0811">Translocation</keyword>
<evidence type="ECO:0000256" key="4">
    <source>
        <dbReference type="ARBA" id="ARBA00022692"/>
    </source>
</evidence>
<evidence type="ECO:0000313" key="12">
    <source>
        <dbReference type="EMBL" id="MBB5142015.1"/>
    </source>
</evidence>
<dbReference type="NCBIfam" id="TIGR00967">
    <property type="entry name" value="3a0501s007"/>
    <property type="match status" value="1"/>
</dbReference>
<feature type="transmembrane region" description="Helical" evidence="10">
    <location>
        <begin position="392"/>
        <end position="412"/>
    </location>
</feature>
<dbReference type="SUPFAM" id="SSF103491">
    <property type="entry name" value="Preprotein translocase SecY subunit"/>
    <property type="match status" value="1"/>
</dbReference>
<sequence>MAVGTANTMAGQPSLVKRLGWTFLILCCYRIGVHVPIPGVDAAALASFFQSMQGTLFSLFDMFSGGGLSNVSVFALGVMPYISGSIIMQLLQVISPDVKRMAKEEGQAGRRKLTQYTRYLTVLIALVQGLGIAVGLENMTSPAGTSIVLNPGWQFRMVTMTTFTAGSVLVMWLGEQITERGIGNGISLIIFCGIVVGIPRGIIQSLALIQAGDMSIFMAAVIVVFMAAVLVVIVFVERAQRRIPISYAKRQVGRKMYGGQNSHLPLRLNTAGVIPPIFASSLLLFPATIGQFSSNEYVKHAAELFSPHGIAYNVLYVGLMFFFCYFYTAIIFDPKDMAENLKKNGGFIPGIRPGDKTQEYIDTVLTRLTLSGATYISLVCLLPMLLISNFNVPFFFGGTSLLILVGVAMDFMNQVESHMISSQYQGLMAKARKSGRL</sequence>
<feature type="transmembrane region" description="Helical" evidence="10">
    <location>
        <begin position="71"/>
        <end position="95"/>
    </location>
</feature>
<feature type="transmembrane region" description="Helical" evidence="10">
    <location>
        <begin position="215"/>
        <end position="236"/>
    </location>
</feature>
<keyword evidence="4 10" id="KW-0812">Transmembrane</keyword>
<dbReference type="PRINTS" id="PR00303">
    <property type="entry name" value="SECYTRNLCASE"/>
</dbReference>
<dbReference type="RefSeq" id="WP_183717175.1">
    <property type="nucleotide sequence ID" value="NZ_JACHGO010000001.1"/>
</dbReference>
<evidence type="ECO:0000256" key="1">
    <source>
        <dbReference type="ARBA" id="ARBA00004141"/>
    </source>
</evidence>
<evidence type="ECO:0000256" key="10">
    <source>
        <dbReference type="HAMAP-Rule" id="MF_01465"/>
    </source>
</evidence>
<dbReference type="PANTHER" id="PTHR10906">
    <property type="entry name" value="SECY/SEC61-ALPHA FAMILY MEMBER"/>
    <property type="match status" value="1"/>
</dbReference>
<proteinExistence type="inferred from homology"/>
<dbReference type="InterPro" id="IPR030659">
    <property type="entry name" value="SecY_CS"/>
</dbReference>